<gene>
    <name evidence="2" type="ORF">GMARGA_LOCUS20963</name>
</gene>
<keyword evidence="1" id="KW-0472">Membrane</keyword>
<dbReference type="EMBL" id="CAJVQB010018913">
    <property type="protein sequence ID" value="CAG8789234.1"/>
    <property type="molecule type" value="Genomic_DNA"/>
</dbReference>
<feature type="non-terminal residue" evidence="2">
    <location>
        <position position="1"/>
    </location>
</feature>
<sequence length="699" mass="82977">SLLLSPDSKYAVTYSRKGSKKFICGWQLDQDQPVKQTENESYQPISFKLDCLINLEEFNLEDMQYLVAVSNNKLVAIKKVNLKLYPYSNDIRVIRAEFYNNEDFVMQPRNKKTHNYCLILKGSFKNLHNNKQSWTINNSISCGKIRDVENHTINKEKILLLDKCGSLTQWNLNTLSIEKTYQLDIITNYHVFYRYIFNKDSTLLAVCLYLLEGGIFINGIIYIYSVENSMLLSQCQIRKSVSDFRFISFDDEERLLYVYYDNKLDIRDPYNLQHVIENESISNLYKELLNNEALTTLDISSEEFKSLMDEKIYYMLEGCLWVQKISKKQWIEYLQKRSQGFDKIRVLPKKSQIEKILQKLISEGNIFYTSDNRMKETKFYEGSLVKWEVNGEENVIQAFKKSNSNAWEDVDSIKLEDFSLTYSNKTHYAPMYICSCDLLHDDLAVITSFGIFIWSTWQKDEKIRKIRVLNYMSYGDRKNYRIVENSCFINLLNKIQKNKKSSLPAPDFGFLYERKQSYTIEDQRLLLKELLDNLLDDYIEDNTLMKLYMQELLEFCLKFQLYSLAERLCNKICSETNLMKLYGADFLKGFLKYQFYPFAEKLCNKICEETEKDNFLEKIQLLDILTFSFEELTQYPQLLKKCLSYTLFIHSASNYEKIKFNKFISEPHLQSHIKYLQTYFTNKSSKLVIKEEKWPYLLI</sequence>
<feature type="transmembrane region" description="Helical" evidence="1">
    <location>
        <begin position="203"/>
        <end position="224"/>
    </location>
</feature>
<protein>
    <submittedName>
        <fullName evidence="2">726_t:CDS:1</fullName>
    </submittedName>
</protein>
<dbReference type="SUPFAM" id="SSF50978">
    <property type="entry name" value="WD40 repeat-like"/>
    <property type="match status" value="1"/>
</dbReference>
<accession>A0ABN7VNP3</accession>
<dbReference type="InterPro" id="IPR036322">
    <property type="entry name" value="WD40_repeat_dom_sf"/>
</dbReference>
<keyword evidence="1" id="KW-1133">Transmembrane helix</keyword>
<comment type="caution">
    <text evidence="2">The sequence shown here is derived from an EMBL/GenBank/DDBJ whole genome shotgun (WGS) entry which is preliminary data.</text>
</comment>
<evidence type="ECO:0000313" key="2">
    <source>
        <dbReference type="EMBL" id="CAG8789234.1"/>
    </source>
</evidence>
<reference evidence="2 3" key="1">
    <citation type="submission" date="2021-06" db="EMBL/GenBank/DDBJ databases">
        <authorList>
            <person name="Kallberg Y."/>
            <person name="Tangrot J."/>
            <person name="Rosling A."/>
        </authorList>
    </citation>
    <scope>NUCLEOTIDE SEQUENCE [LARGE SCALE GENOMIC DNA]</scope>
    <source>
        <strain evidence="2 3">120-4 pot B 10/14</strain>
    </source>
</reference>
<dbReference type="Proteomes" id="UP000789901">
    <property type="component" value="Unassembled WGS sequence"/>
</dbReference>
<name>A0ABN7VNP3_GIGMA</name>
<proteinExistence type="predicted"/>
<keyword evidence="3" id="KW-1185">Reference proteome</keyword>
<evidence type="ECO:0000313" key="3">
    <source>
        <dbReference type="Proteomes" id="UP000789901"/>
    </source>
</evidence>
<keyword evidence="1" id="KW-0812">Transmembrane</keyword>
<evidence type="ECO:0000256" key="1">
    <source>
        <dbReference type="SAM" id="Phobius"/>
    </source>
</evidence>
<organism evidence="2 3">
    <name type="scientific">Gigaspora margarita</name>
    <dbReference type="NCBI Taxonomy" id="4874"/>
    <lineage>
        <taxon>Eukaryota</taxon>
        <taxon>Fungi</taxon>
        <taxon>Fungi incertae sedis</taxon>
        <taxon>Mucoromycota</taxon>
        <taxon>Glomeromycotina</taxon>
        <taxon>Glomeromycetes</taxon>
        <taxon>Diversisporales</taxon>
        <taxon>Gigasporaceae</taxon>
        <taxon>Gigaspora</taxon>
    </lineage>
</organism>